<dbReference type="Gene3D" id="2.120.10.30">
    <property type="entry name" value="TolB, C-terminal domain"/>
    <property type="match status" value="2"/>
</dbReference>
<dbReference type="PANTHER" id="PTHR36842">
    <property type="entry name" value="PROTEIN TOLB HOMOLOG"/>
    <property type="match status" value="1"/>
</dbReference>
<dbReference type="InterPro" id="IPR011659">
    <property type="entry name" value="WD40"/>
</dbReference>
<dbReference type="PROSITE" id="PS51318">
    <property type="entry name" value="TAT"/>
    <property type="match status" value="1"/>
</dbReference>
<dbReference type="Pfam" id="PF07676">
    <property type="entry name" value="PD40"/>
    <property type="match status" value="2"/>
</dbReference>
<comment type="caution">
    <text evidence="1">The sequence shown here is derived from an EMBL/GenBank/DDBJ whole genome shotgun (WGS) entry which is preliminary data.</text>
</comment>
<proteinExistence type="predicted"/>
<sequence length="310" mass="32939">MSARIRVTRRTATAAAIALTAALTTLLVPTAADAASHRVLNGTSKANGLTISDGSTYVVMNGTRVNFGVHVRDLAWSPDGKKAAFIDGQGNLEVANANATGRHIVSVNPGHQTWSHPTWQVAKADPRDHVEAKNNLIFTANKGGTTRLMTISATAYHRAPSVLALGRDFGPDVSYNPTTGNNWASAAGGYGTSVYDNTRNGEVYLRDDYLRQMGGAVTRGSEPALSPNGEEIVFVRAVKGHDHLFTSDIRGKHVKDITPHATTDYTEPAWSPNGKTIAFRTPTGTDTVPANGSKAPVRVSSYTGLVAYRG</sequence>
<dbReference type="InterPro" id="IPR011042">
    <property type="entry name" value="6-blade_b-propeller_TolB-like"/>
</dbReference>
<dbReference type="Proteomes" id="UP001592582">
    <property type="component" value="Unassembled WGS sequence"/>
</dbReference>
<dbReference type="InterPro" id="IPR006311">
    <property type="entry name" value="TAT_signal"/>
</dbReference>
<organism evidence="1 2">
    <name type="scientific">Streptacidiphilus alkalitolerans</name>
    <dbReference type="NCBI Taxonomy" id="3342712"/>
    <lineage>
        <taxon>Bacteria</taxon>
        <taxon>Bacillati</taxon>
        <taxon>Actinomycetota</taxon>
        <taxon>Actinomycetes</taxon>
        <taxon>Kitasatosporales</taxon>
        <taxon>Streptomycetaceae</taxon>
        <taxon>Streptacidiphilus</taxon>
    </lineage>
</organism>
<accession>A0ABV6VB31</accession>
<name>A0ABV6VB31_9ACTN</name>
<protein>
    <submittedName>
        <fullName evidence="1">TolB family protein</fullName>
    </submittedName>
</protein>
<reference evidence="1 2" key="1">
    <citation type="submission" date="2024-09" db="EMBL/GenBank/DDBJ databases">
        <authorList>
            <person name="Lee S.D."/>
        </authorList>
    </citation>
    <scope>NUCLEOTIDE SEQUENCE [LARGE SCALE GENOMIC DNA]</scope>
    <source>
        <strain evidence="1 2">N1-1</strain>
    </source>
</reference>
<keyword evidence="2" id="KW-1185">Reference proteome</keyword>
<dbReference type="EMBL" id="JBHEZX010000006">
    <property type="protein sequence ID" value="MFC1410936.1"/>
    <property type="molecule type" value="Genomic_DNA"/>
</dbReference>
<evidence type="ECO:0000313" key="1">
    <source>
        <dbReference type="EMBL" id="MFC1410936.1"/>
    </source>
</evidence>
<dbReference type="SUPFAM" id="SSF82171">
    <property type="entry name" value="DPP6 N-terminal domain-like"/>
    <property type="match status" value="1"/>
</dbReference>
<gene>
    <name evidence="1" type="ORF">ACEZDG_16875</name>
</gene>
<evidence type="ECO:0000313" key="2">
    <source>
        <dbReference type="Proteomes" id="UP001592582"/>
    </source>
</evidence>